<dbReference type="SUPFAM" id="SSF56349">
    <property type="entry name" value="DNA breaking-rejoining enzymes"/>
    <property type="match status" value="1"/>
</dbReference>
<evidence type="ECO:0000256" key="1">
    <source>
        <dbReference type="ARBA" id="ARBA00023172"/>
    </source>
</evidence>
<dbReference type="GO" id="GO:0015074">
    <property type="term" value="P:DNA integration"/>
    <property type="evidence" value="ECO:0007669"/>
    <property type="project" value="InterPro"/>
</dbReference>
<dbReference type="Gene3D" id="1.10.443.10">
    <property type="entry name" value="Intergrase catalytic core"/>
    <property type="match status" value="1"/>
</dbReference>
<keyword evidence="4" id="KW-1185">Reference proteome</keyword>
<dbReference type="Pfam" id="PF00589">
    <property type="entry name" value="Phage_integrase"/>
    <property type="match status" value="1"/>
</dbReference>
<evidence type="ECO:0000313" key="3">
    <source>
        <dbReference type="EMBL" id="GGO80256.1"/>
    </source>
</evidence>
<protein>
    <recommendedName>
        <fullName evidence="2">Tyr recombinase domain-containing protein</fullName>
    </recommendedName>
</protein>
<sequence>MTSPAVAKVFELADLMPVRLRALVLLATFASLRWGEVAALRRMDLDLAARTVSVRQQHVELDTGELLVGPPKSRAGARTVAIPEAITGALRDHLDQFTEPEADALIFTGSRGGILRRSNFWRAAKWDKSTRKIDFPGLHFHDLRHTGNTIAASPARASKISYSAWDTTPSEQP</sequence>
<accession>A0A917ZC14</accession>
<keyword evidence="1" id="KW-0233">DNA recombination</keyword>
<reference evidence="3" key="1">
    <citation type="journal article" date="2014" name="Int. J. Syst. Evol. Microbiol.">
        <title>Complete genome sequence of Corynebacterium casei LMG S-19264T (=DSM 44701T), isolated from a smear-ripened cheese.</title>
        <authorList>
            <consortium name="US DOE Joint Genome Institute (JGI-PGF)"/>
            <person name="Walter F."/>
            <person name="Albersmeier A."/>
            <person name="Kalinowski J."/>
            <person name="Ruckert C."/>
        </authorList>
    </citation>
    <scope>NUCLEOTIDE SEQUENCE</scope>
    <source>
        <strain evidence="3">CGMCC 4.7368</strain>
    </source>
</reference>
<dbReference type="InterPro" id="IPR011010">
    <property type="entry name" value="DNA_brk_join_enz"/>
</dbReference>
<reference evidence="3" key="2">
    <citation type="submission" date="2020-09" db="EMBL/GenBank/DDBJ databases">
        <authorList>
            <person name="Sun Q."/>
            <person name="Zhou Y."/>
        </authorList>
    </citation>
    <scope>NUCLEOTIDE SEQUENCE</scope>
    <source>
        <strain evidence="3">CGMCC 4.7368</strain>
    </source>
</reference>
<proteinExistence type="predicted"/>
<dbReference type="GO" id="GO:0006310">
    <property type="term" value="P:DNA recombination"/>
    <property type="evidence" value="ECO:0007669"/>
    <property type="project" value="UniProtKB-KW"/>
</dbReference>
<comment type="caution">
    <text evidence="3">The sequence shown here is derived from an EMBL/GenBank/DDBJ whole genome shotgun (WGS) entry which is preliminary data.</text>
</comment>
<dbReference type="GO" id="GO:0003677">
    <property type="term" value="F:DNA binding"/>
    <property type="evidence" value="ECO:0007669"/>
    <property type="project" value="InterPro"/>
</dbReference>
<evidence type="ECO:0000313" key="4">
    <source>
        <dbReference type="Proteomes" id="UP000646523"/>
    </source>
</evidence>
<name>A0A917ZC14_9ACTN</name>
<evidence type="ECO:0000259" key="2">
    <source>
        <dbReference type="PROSITE" id="PS51898"/>
    </source>
</evidence>
<dbReference type="RefSeq" id="WP_189128173.1">
    <property type="nucleotide sequence ID" value="NZ_BMNH01000031.1"/>
</dbReference>
<dbReference type="Proteomes" id="UP000646523">
    <property type="component" value="Unassembled WGS sequence"/>
</dbReference>
<feature type="domain" description="Tyr recombinase" evidence="2">
    <location>
        <begin position="1"/>
        <end position="173"/>
    </location>
</feature>
<dbReference type="AlphaFoldDB" id="A0A917ZC14"/>
<organism evidence="3 4">
    <name type="scientific">Nonomuraea cavernae</name>
    <dbReference type="NCBI Taxonomy" id="2045107"/>
    <lineage>
        <taxon>Bacteria</taxon>
        <taxon>Bacillati</taxon>
        <taxon>Actinomycetota</taxon>
        <taxon>Actinomycetes</taxon>
        <taxon>Streptosporangiales</taxon>
        <taxon>Streptosporangiaceae</taxon>
        <taxon>Nonomuraea</taxon>
    </lineage>
</organism>
<gene>
    <name evidence="3" type="ORF">GCM10012289_66460</name>
</gene>
<dbReference type="InterPro" id="IPR002104">
    <property type="entry name" value="Integrase_catalytic"/>
</dbReference>
<dbReference type="EMBL" id="BMNH01000031">
    <property type="protein sequence ID" value="GGO80256.1"/>
    <property type="molecule type" value="Genomic_DNA"/>
</dbReference>
<dbReference type="PROSITE" id="PS51898">
    <property type="entry name" value="TYR_RECOMBINASE"/>
    <property type="match status" value="1"/>
</dbReference>
<dbReference type="InterPro" id="IPR013762">
    <property type="entry name" value="Integrase-like_cat_sf"/>
</dbReference>